<dbReference type="PIRSF" id="PIRSF026631">
    <property type="entry name" value="UCP026631"/>
    <property type="match status" value="1"/>
</dbReference>
<evidence type="ECO:0000313" key="5">
    <source>
        <dbReference type="Proteomes" id="UP000233375"/>
    </source>
</evidence>
<keyword evidence="1" id="KW-0175">Coiled coil</keyword>
<organism evidence="4 5">
    <name type="scientific">Niallia nealsonii</name>
    <dbReference type="NCBI Taxonomy" id="115979"/>
    <lineage>
        <taxon>Bacteria</taxon>
        <taxon>Bacillati</taxon>
        <taxon>Bacillota</taxon>
        <taxon>Bacilli</taxon>
        <taxon>Bacillales</taxon>
        <taxon>Bacillaceae</taxon>
        <taxon>Niallia</taxon>
    </lineage>
</organism>
<feature type="transmembrane region" description="Helical" evidence="2">
    <location>
        <begin position="20"/>
        <end position="36"/>
    </location>
</feature>
<feature type="transmembrane region" description="Helical" evidence="2">
    <location>
        <begin position="357"/>
        <end position="383"/>
    </location>
</feature>
<protein>
    <recommendedName>
        <fullName evidence="3">YdbS-like PH domain-containing protein</fullName>
    </recommendedName>
</protein>
<feature type="transmembrane region" description="Helical" evidence="2">
    <location>
        <begin position="217"/>
        <end position="242"/>
    </location>
</feature>
<feature type="transmembrane region" description="Helical" evidence="2">
    <location>
        <begin position="173"/>
        <end position="197"/>
    </location>
</feature>
<keyword evidence="5" id="KW-1185">Reference proteome</keyword>
<gene>
    <name evidence="4" type="ORF">CWS01_10700</name>
</gene>
<dbReference type="OrthoDB" id="2195155at2"/>
<feature type="transmembrane region" description="Helical" evidence="2">
    <location>
        <begin position="42"/>
        <end position="66"/>
    </location>
</feature>
<feature type="transmembrane region" description="Helical" evidence="2">
    <location>
        <begin position="436"/>
        <end position="457"/>
    </location>
</feature>
<dbReference type="RefSeq" id="WP_101177192.1">
    <property type="nucleotide sequence ID" value="NZ_PISE01000021.1"/>
</dbReference>
<evidence type="ECO:0000259" key="3">
    <source>
        <dbReference type="Pfam" id="PF03703"/>
    </source>
</evidence>
<feature type="domain" description="YdbS-like PH" evidence="3">
    <location>
        <begin position="252"/>
        <end position="318"/>
    </location>
</feature>
<evidence type="ECO:0000256" key="2">
    <source>
        <dbReference type="SAM" id="Phobius"/>
    </source>
</evidence>
<dbReference type="AlphaFoldDB" id="A0A2N0Z2D3"/>
<feature type="domain" description="YdbS-like PH" evidence="3">
    <location>
        <begin position="391"/>
        <end position="471"/>
    </location>
</feature>
<keyword evidence="2" id="KW-1133">Transmembrane helix</keyword>
<dbReference type="EMBL" id="PISE01000021">
    <property type="protein sequence ID" value="PKG23683.1"/>
    <property type="molecule type" value="Genomic_DNA"/>
</dbReference>
<dbReference type="InterPro" id="IPR005182">
    <property type="entry name" value="YdbS-like_PH"/>
</dbReference>
<feature type="domain" description="YdbS-like PH" evidence="3">
    <location>
        <begin position="63"/>
        <end position="143"/>
    </location>
</feature>
<accession>A0A2N0Z2D3</accession>
<dbReference type="InterPro" id="IPR014529">
    <property type="entry name" value="UCP026631"/>
</dbReference>
<keyword evidence="2" id="KW-0812">Transmembrane</keyword>
<dbReference type="Proteomes" id="UP000233375">
    <property type="component" value="Unassembled WGS sequence"/>
</dbReference>
<reference evidence="4 5" key="1">
    <citation type="journal article" date="2003" name="Int. J. Syst. Evol. Microbiol.">
        <title>Bacillus nealsonii sp. nov., isolated from a spacecraft-assembly facility, whose spores are gamma-radiation resistant.</title>
        <authorList>
            <person name="Venkateswaran K."/>
            <person name="Kempf M."/>
            <person name="Chen F."/>
            <person name="Satomi M."/>
            <person name="Nicholson W."/>
            <person name="Kern R."/>
        </authorList>
    </citation>
    <scope>NUCLEOTIDE SEQUENCE [LARGE SCALE GENOMIC DNA]</scope>
    <source>
        <strain evidence="4 5">FO-92</strain>
    </source>
</reference>
<name>A0A2N0Z2D3_9BACI</name>
<dbReference type="Pfam" id="PF03703">
    <property type="entry name" value="bPH_2"/>
    <property type="match status" value="3"/>
</dbReference>
<evidence type="ECO:0000313" key="4">
    <source>
        <dbReference type="EMBL" id="PKG23683.1"/>
    </source>
</evidence>
<comment type="caution">
    <text evidence="4">The sequence shown here is derived from an EMBL/GenBank/DDBJ whole genome shotgun (WGS) entry which is preliminary data.</text>
</comment>
<feature type="coiled-coil region" evidence="1">
    <location>
        <begin position="136"/>
        <end position="163"/>
    </location>
</feature>
<evidence type="ECO:0000256" key="1">
    <source>
        <dbReference type="SAM" id="Coils"/>
    </source>
</evidence>
<dbReference type="PANTHER" id="PTHR34473:SF2">
    <property type="entry name" value="UPF0699 TRANSMEMBRANE PROTEIN YDBT"/>
    <property type="match status" value="1"/>
</dbReference>
<proteinExistence type="predicted"/>
<keyword evidence="2" id="KW-0472">Membrane</keyword>
<sequence length="477" mass="54559">MFEQKKLHPITILYNIFRQLKEIIFPVIAIFVFGGTSSKWDFFYHVGLIVFSIFVLVGGVLSWFFFRYYLHQGELRIENGVFVKKKRFIPFERIQSIDFTEGILHRPFGLVKVKIETAGGAGEAEAVLTAIHMKDAIKLRDYINKHKNQKNDLEDEILEENKQELYKITTKELLILATTSGGIGVVFSALIAVISQFDDLIPYKKIFREFQHVVSSGMVVLTSIVFILFILLWIVSFLITVLKYANFTIAKIENDLVVSRGLLEKKQITIPLSRIQAVRIRENILRQPFGLAAVYLESAGGSLNDNEASSMVIMPVSKKVKIKKLLLEILPDYELVDDLHAPPKKARFRYMLRDSWIAVPIAGLSFYYFHLWGIISIVLFVLLPSWGYLKYRAAGWGVTNKQLTISFRHLEKTTLIMKKNRIQALDYKEGFWQRGAGLASLSCLVASGIGGSGGTVYDLRKEEIDKVYNWYSYSVKK</sequence>
<dbReference type="PANTHER" id="PTHR34473">
    <property type="entry name" value="UPF0699 TRANSMEMBRANE PROTEIN YDBS"/>
    <property type="match status" value="1"/>
</dbReference>